<feature type="coiled-coil region" evidence="1">
    <location>
        <begin position="223"/>
        <end position="250"/>
    </location>
</feature>
<dbReference type="InterPro" id="IPR013496">
    <property type="entry name" value="CHP02680"/>
</dbReference>
<comment type="caution">
    <text evidence="2">The sequence shown here is derived from an EMBL/GenBank/DDBJ whole genome shotgun (WGS) entry which is preliminary data.</text>
</comment>
<dbReference type="EMBL" id="ABIK02000010">
    <property type="protein sequence ID" value="EDS74737.1"/>
    <property type="molecule type" value="Genomic_DNA"/>
</dbReference>
<feature type="coiled-coil region" evidence="1">
    <location>
        <begin position="534"/>
        <end position="568"/>
    </location>
</feature>
<evidence type="ECO:0000313" key="3">
    <source>
        <dbReference type="Proteomes" id="UP000004910"/>
    </source>
</evidence>
<keyword evidence="3" id="KW-1185">Reference proteome</keyword>
<dbReference type="eggNOG" id="COG1196">
    <property type="taxonomic scope" value="Bacteria"/>
</dbReference>
<reference evidence="2" key="1">
    <citation type="submission" date="2008-02" db="EMBL/GenBank/DDBJ databases">
        <authorList>
            <person name="Fulton L."/>
            <person name="Clifton S."/>
            <person name="Fulton B."/>
            <person name="Xu J."/>
            <person name="Minx P."/>
            <person name="Pepin K.H."/>
            <person name="Johnson M."/>
            <person name="Thiruvilangam P."/>
            <person name="Bhonagiri V."/>
            <person name="Nash W.E."/>
            <person name="Mardis E.R."/>
            <person name="Wilson R.K."/>
        </authorList>
    </citation>
    <scope>NUCLEOTIDE SEQUENCE [LARGE SCALE GENOMIC DNA]</scope>
    <source>
        <strain evidence="2">DSM 1552</strain>
    </source>
</reference>
<organism evidence="2 3">
    <name type="scientific">Thomasclavelia spiroformis DSM 1552</name>
    <dbReference type="NCBI Taxonomy" id="428126"/>
    <lineage>
        <taxon>Bacteria</taxon>
        <taxon>Bacillati</taxon>
        <taxon>Bacillota</taxon>
        <taxon>Erysipelotrichia</taxon>
        <taxon>Erysipelotrichales</taxon>
        <taxon>Coprobacillaceae</taxon>
        <taxon>Thomasclavelia</taxon>
    </lineage>
</organism>
<protein>
    <submittedName>
        <fullName evidence="2">TIGR02680 family protein</fullName>
    </submittedName>
</protein>
<dbReference type="OrthoDB" id="9776649at2"/>
<evidence type="ECO:0000256" key="1">
    <source>
        <dbReference type="SAM" id="Coils"/>
    </source>
</evidence>
<dbReference type="NCBIfam" id="TIGR02680">
    <property type="entry name" value="TIGR02680 family protein"/>
    <property type="match status" value="1"/>
</dbReference>
<accession>B1C2Q2</accession>
<sequence>MSVSRWKMNRLGLVDFWCYEDDEFDFENGHMLLRGSNGSGKSVTMQSMIPLLLDGNRSSERLDPFGTRSRKMDTYLIDENSDRDERIGYLYLEFKRLASDVYKTIGMGIRARKNKPLETWYFVIEDNRRVNIDFKLMENHFTLTKKQLENVLGNQVISSQKEYMQKVNDSLFGFENIDDYKDAIDLLLQLRSPKLSNSLSPSKINEILAQSLQPLSEDDLRPMSEAITSMDNLQDDLQNLNTSYDAAKRINQAYDVYNKVILVDKWQKFNRENEQQNRIIKEIKDKEVNLNKIDIEYHQLQEELQKNKINLEIKQSEKKDLINPNIENMHSELVNLKDQNKTISIQITQKEDQHENKSNKVIDLQNQIEKYQNEMYQLEKEFNQITNTLNRIIEDFPFSEHSVLKEVLDNNEKIDFEYTKKCLKQEKNNTQNIINLFNQYDSIQEQIKDIDDEITIYNSKLAKWDQKYQNAMNQYSNCVNQYQEYFYQFSQTNHILKLSSLDIETMTSYLIDYEYNQEYMSIYNIVHNNYLKHLEQFTNELASLKTTLKSHYEQYQTLENEYQNWLNKTDIEPVRDELTTLYRHNLSKKQIEYMPLFKLLEFDQNLDQDEKNKIEEFLTQMHLLDAIIIEEKWQELLLNNGDLGHDYYLWTKNSLSDLKPVLLKVPFDKNSLLQSLEQLGIQLSGNLDINERYFKNGVLEGSIDGNINSSYIGFQSREQFRQKKLEQLKQELEDEKHQIEIIDNKINTLNGSVILLKQEMQSFKDEKELKITYLQIERTQKEIDFIQDKINQLTKHKNEKEKNLENIYQQIKQGCNVLLINVSKGALINRLENIEEYDNSLDELKNNLDHINNINSLLTINQDNLLEFQVDVDFLNAEIIKLKHNYQINSGKINNIEQQLKEAGYTDLQQKLEQLDQEIVTLQQAIEDNVSLSSTKKAEQSYNKDELINLKEQLTLQEKYTKKYHDILMQEVQYGFIFKEDDNLFKNLKQLTSKIKINKPVNEYATSLQGVFFEQASYLSQYHLTHEVDELCHEADDVTGHFIIKATYLGKKIPFIELLNILQERIESQKMLIQEEDRHIFEEILVNTIGKKIRDRIQASRRWIDKMERYIKDMNTSSGLQLTLKWQSKKSIDDDELDIQNLVKLLEKDYRILKDSDRQKISQHFRTKIENARRLSLDENISASFHQLIREVMDYRQWFEFVLYAKKPNENRKELTNRIFFAYSGGEKAISMYVPLFSAVAAKFESARFDAPHLIALDEAFAGVDENNIDNLFALITKFDFDYIMNSQVLWGDYPSCPSLAIYELFRPNNAPFVTKIAYKWNGHERRVVIK</sequence>
<feature type="coiled-coil region" evidence="1">
    <location>
        <begin position="715"/>
        <end position="745"/>
    </location>
</feature>
<dbReference type="HOGENOM" id="CLU_005532_0_0_9"/>
<dbReference type="InterPro" id="IPR027417">
    <property type="entry name" value="P-loop_NTPase"/>
</dbReference>
<name>B1C2Q2_9FIRM</name>
<dbReference type="Gene3D" id="3.40.50.300">
    <property type="entry name" value="P-loop containing nucleotide triphosphate hydrolases"/>
    <property type="match status" value="2"/>
</dbReference>
<dbReference type="Pfam" id="PF13558">
    <property type="entry name" value="SbcC_Walker_B"/>
    <property type="match status" value="1"/>
</dbReference>
<feature type="coiled-coil region" evidence="1">
    <location>
        <begin position="776"/>
        <end position="861"/>
    </location>
</feature>
<gene>
    <name evidence="2" type="ORF">CLOSPI_01514</name>
</gene>
<dbReference type="STRING" id="428126.CLOSPI_01514"/>
<dbReference type="RefSeq" id="WP_004610028.1">
    <property type="nucleotide sequence ID" value="NZ_CP102275.1"/>
</dbReference>
<feature type="coiled-coil region" evidence="1">
    <location>
        <begin position="283"/>
        <end position="388"/>
    </location>
</feature>
<evidence type="ECO:0000313" key="2">
    <source>
        <dbReference type="EMBL" id="EDS74737.1"/>
    </source>
</evidence>
<reference evidence="2" key="2">
    <citation type="submission" date="2014-06" db="EMBL/GenBank/DDBJ databases">
        <title>Draft genome sequence of Clostridium spiroforme (DSM 1552).</title>
        <authorList>
            <person name="Sudarsanam P."/>
            <person name="Ley R."/>
            <person name="Guruge J."/>
            <person name="Turnbaugh P.J."/>
            <person name="Mahowald M."/>
            <person name="Liep D."/>
            <person name="Gordon J."/>
        </authorList>
    </citation>
    <scope>NUCLEOTIDE SEQUENCE</scope>
    <source>
        <strain evidence="2">DSM 1552</strain>
    </source>
</reference>
<feature type="coiled-coil region" evidence="1">
    <location>
        <begin position="898"/>
        <end position="925"/>
    </location>
</feature>
<dbReference type="GeneID" id="94017206"/>
<dbReference type="Proteomes" id="UP000004910">
    <property type="component" value="Unassembled WGS sequence"/>
</dbReference>
<keyword evidence="1" id="KW-0175">Coiled coil</keyword>
<dbReference type="SUPFAM" id="SSF52540">
    <property type="entry name" value="P-loop containing nucleoside triphosphate hydrolases"/>
    <property type="match status" value="2"/>
</dbReference>
<proteinExistence type="predicted"/>